<proteinExistence type="predicted"/>
<evidence type="ECO:0000313" key="1">
    <source>
        <dbReference type="EMBL" id="TEB39024.1"/>
    </source>
</evidence>
<comment type="caution">
    <text evidence="1">The sequence shown here is derived from an EMBL/GenBank/DDBJ whole genome shotgun (WGS) entry which is preliminary data.</text>
</comment>
<sequence>MDFTEIYRQSSSLVAFSAGAHFILTAVQDRVIVRRADTFHITRTWLIDASPTATHAALLTKSASKQRAPTASASAASSSDSWVTHIGWSCDSEYILAACAKHGVVHIFKLRDEEWSGRIDAGAEGLVRAEWAPDGRTILCFSEWGLRVTLWSLVTGTATYIQYPVHPDKGFAFRADGRYFVLAERHKSRDTLGVYDATDLYKLVRHFPLPTSAVASFALSPTGSCVAAWDGPLEYKICVLSLTGDLLATFSPDPDPGFGVRNVAWHPNGLFLLVSGWDDKVHILDSLTWSPVAILELTSRIPSTARTWREPSNWLEATEGRGFLSYERLQGTQTLSINRADLSKPYPKCGVIQLEFNTTGTLLLARFENTPNALHIFEFPSHQEPFLPRLRSVILNQQSILHARWNPVRKGSLALCCGTQAVYTWSDEWIGDADQEEEMAECIGVPAKKFDTRDIRWAPDGKGFVLLDRDQFCCAFEVEDE</sequence>
<keyword evidence="2" id="KW-1185">Reference proteome</keyword>
<dbReference type="SUPFAM" id="SSF50998">
    <property type="entry name" value="Quinoprotein alcohol dehydrogenase-like"/>
    <property type="match status" value="1"/>
</dbReference>
<evidence type="ECO:0000313" key="2">
    <source>
        <dbReference type="Proteomes" id="UP000298030"/>
    </source>
</evidence>
<dbReference type="EMBL" id="QPFP01000002">
    <property type="protein sequence ID" value="TEB39024.1"/>
    <property type="molecule type" value="Genomic_DNA"/>
</dbReference>
<dbReference type="SMART" id="SM00320">
    <property type="entry name" value="WD40"/>
    <property type="match status" value="2"/>
</dbReference>
<dbReference type="GO" id="GO:1990810">
    <property type="term" value="P:microtubule anchoring at mitotic spindle pole body"/>
    <property type="evidence" value="ECO:0007669"/>
    <property type="project" value="TreeGrafter"/>
</dbReference>
<dbReference type="GO" id="GO:1990811">
    <property type="term" value="C:MWP complex"/>
    <property type="evidence" value="ECO:0007669"/>
    <property type="project" value="TreeGrafter"/>
</dbReference>
<dbReference type="PANTHER" id="PTHR16220:SF0">
    <property type="entry name" value="WD REPEAT-CONTAINING PROTEIN WRAP73"/>
    <property type="match status" value="1"/>
</dbReference>
<dbReference type="InterPro" id="IPR001680">
    <property type="entry name" value="WD40_rpt"/>
</dbReference>
<dbReference type="PANTHER" id="PTHR16220">
    <property type="entry name" value="WD REPEAT PROTEIN 8-RELATED"/>
    <property type="match status" value="1"/>
</dbReference>
<dbReference type="OrthoDB" id="308690at2759"/>
<dbReference type="Gene3D" id="2.130.10.10">
    <property type="entry name" value="YVTN repeat-like/Quinoprotein amine dehydrogenase"/>
    <property type="match status" value="1"/>
</dbReference>
<dbReference type="InterPro" id="IPR011047">
    <property type="entry name" value="Quinoprotein_ADH-like_sf"/>
</dbReference>
<organism evidence="1 2">
    <name type="scientific">Coprinellus micaceus</name>
    <name type="common">Glistening ink-cap mushroom</name>
    <name type="synonym">Coprinus micaceus</name>
    <dbReference type="NCBI Taxonomy" id="71717"/>
    <lineage>
        <taxon>Eukaryota</taxon>
        <taxon>Fungi</taxon>
        <taxon>Dikarya</taxon>
        <taxon>Basidiomycota</taxon>
        <taxon>Agaricomycotina</taxon>
        <taxon>Agaricomycetes</taxon>
        <taxon>Agaricomycetidae</taxon>
        <taxon>Agaricales</taxon>
        <taxon>Agaricineae</taxon>
        <taxon>Psathyrellaceae</taxon>
        <taxon>Coprinellus</taxon>
    </lineage>
</organism>
<protein>
    <submittedName>
        <fullName evidence="1">WD40 repeat-like protein</fullName>
    </submittedName>
</protein>
<accession>A0A4Y7TYG3</accession>
<dbReference type="GO" id="GO:0005815">
    <property type="term" value="C:microtubule organizing center"/>
    <property type="evidence" value="ECO:0007669"/>
    <property type="project" value="TreeGrafter"/>
</dbReference>
<reference evidence="1 2" key="1">
    <citation type="journal article" date="2019" name="Nat. Ecol. Evol.">
        <title>Megaphylogeny resolves global patterns of mushroom evolution.</title>
        <authorList>
            <person name="Varga T."/>
            <person name="Krizsan K."/>
            <person name="Foldi C."/>
            <person name="Dima B."/>
            <person name="Sanchez-Garcia M."/>
            <person name="Sanchez-Ramirez S."/>
            <person name="Szollosi G.J."/>
            <person name="Szarkandi J.G."/>
            <person name="Papp V."/>
            <person name="Albert L."/>
            <person name="Andreopoulos W."/>
            <person name="Angelini C."/>
            <person name="Antonin V."/>
            <person name="Barry K.W."/>
            <person name="Bougher N.L."/>
            <person name="Buchanan P."/>
            <person name="Buyck B."/>
            <person name="Bense V."/>
            <person name="Catcheside P."/>
            <person name="Chovatia M."/>
            <person name="Cooper J."/>
            <person name="Damon W."/>
            <person name="Desjardin D."/>
            <person name="Finy P."/>
            <person name="Geml J."/>
            <person name="Haridas S."/>
            <person name="Hughes K."/>
            <person name="Justo A."/>
            <person name="Karasinski D."/>
            <person name="Kautmanova I."/>
            <person name="Kiss B."/>
            <person name="Kocsube S."/>
            <person name="Kotiranta H."/>
            <person name="LaButti K.M."/>
            <person name="Lechner B.E."/>
            <person name="Liimatainen K."/>
            <person name="Lipzen A."/>
            <person name="Lukacs Z."/>
            <person name="Mihaltcheva S."/>
            <person name="Morgado L.N."/>
            <person name="Niskanen T."/>
            <person name="Noordeloos M.E."/>
            <person name="Ohm R.A."/>
            <person name="Ortiz-Santana B."/>
            <person name="Ovrebo C."/>
            <person name="Racz N."/>
            <person name="Riley R."/>
            <person name="Savchenko A."/>
            <person name="Shiryaev A."/>
            <person name="Soop K."/>
            <person name="Spirin V."/>
            <person name="Szebenyi C."/>
            <person name="Tomsovsky M."/>
            <person name="Tulloss R.E."/>
            <person name="Uehling J."/>
            <person name="Grigoriev I.V."/>
            <person name="Vagvolgyi C."/>
            <person name="Papp T."/>
            <person name="Martin F.M."/>
            <person name="Miettinen O."/>
            <person name="Hibbett D.S."/>
            <person name="Nagy L.G."/>
        </authorList>
    </citation>
    <scope>NUCLEOTIDE SEQUENCE [LARGE SCALE GENOMIC DNA]</scope>
    <source>
        <strain evidence="1 2">FP101781</strain>
    </source>
</reference>
<name>A0A4Y7TYG3_COPMI</name>
<dbReference type="InterPro" id="IPR015943">
    <property type="entry name" value="WD40/YVTN_repeat-like_dom_sf"/>
</dbReference>
<dbReference type="STRING" id="71717.A0A4Y7TYG3"/>
<dbReference type="InterPro" id="IPR052778">
    <property type="entry name" value="Centrosome-WD_assoc"/>
</dbReference>
<dbReference type="AlphaFoldDB" id="A0A4Y7TYG3"/>
<dbReference type="Pfam" id="PF00400">
    <property type="entry name" value="WD40"/>
    <property type="match status" value="1"/>
</dbReference>
<dbReference type="Proteomes" id="UP000298030">
    <property type="component" value="Unassembled WGS sequence"/>
</dbReference>
<gene>
    <name evidence="1" type="ORF">FA13DRAFT_1724981</name>
</gene>